<keyword evidence="2" id="KW-1185">Reference proteome</keyword>
<accession>X6NJG2</accession>
<protein>
    <submittedName>
        <fullName evidence="1">Uncharacterized protein</fullName>
    </submittedName>
</protein>
<dbReference type="Proteomes" id="UP000023152">
    <property type="component" value="Unassembled WGS sequence"/>
</dbReference>
<comment type="caution">
    <text evidence="1">The sequence shown here is derived from an EMBL/GenBank/DDBJ whole genome shotgun (WGS) entry which is preliminary data.</text>
</comment>
<sequence length="111" mass="12735">MDNQNINPFQSLKDLPNPLSLPQCVSHKRELLICGDFKQRACYSYHAIKNEYKFVCEYPSDVKLYGHCVVKLVDNNSNNDKDSNQITLSSFGSDWNGENRHTLVIKLVCLI</sequence>
<dbReference type="EMBL" id="ASPP01007873">
    <property type="protein sequence ID" value="ETO26430.1"/>
    <property type="molecule type" value="Genomic_DNA"/>
</dbReference>
<name>X6NJG2_RETFI</name>
<organism evidence="1 2">
    <name type="scientific">Reticulomyxa filosa</name>
    <dbReference type="NCBI Taxonomy" id="46433"/>
    <lineage>
        <taxon>Eukaryota</taxon>
        <taxon>Sar</taxon>
        <taxon>Rhizaria</taxon>
        <taxon>Retaria</taxon>
        <taxon>Foraminifera</taxon>
        <taxon>Monothalamids</taxon>
        <taxon>Reticulomyxidae</taxon>
        <taxon>Reticulomyxa</taxon>
    </lineage>
</organism>
<reference evidence="1 2" key="1">
    <citation type="journal article" date="2013" name="Curr. Biol.">
        <title>The Genome of the Foraminiferan Reticulomyxa filosa.</title>
        <authorList>
            <person name="Glockner G."/>
            <person name="Hulsmann N."/>
            <person name="Schleicher M."/>
            <person name="Noegel A.A."/>
            <person name="Eichinger L."/>
            <person name="Gallinger C."/>
            <person name="Pawlowski J."/>
            <person name="Sierra R."/>
            <person name="Euteneuer U."/>
            <person name="Pillet L."/>
            <person name="Moustafa A."/>
            <person name="Platzer M."/>
            <person name="Groth M."/>
            <person name="Szafranski K."/>
            <person name="Schliwa M."/>
        </authorList>
    </citation>
    <scope>NUCLEOTIDE SEQUENCE [LARGE SCALE GENOMIC DNA]</scope>
</reference>
<evidence type="ECO:0000313" key="2">
    <source>
        <dbReference type="Proteomes" id="UP000023152"/>
    </source>
</evidence>
<proteinExistence type="predicted"/>
<gene>
    <name evidence="1" type="ORF">RFI_10707</name>
</gene>
<dbReference type="AlphaFoldDB" id="X6NJG2"/>
<evidence type="ECO:0000313" key="1">
    <source>
        <dbReference type="EMBL" id="ETO26430.1"/>
    </source>
</evidence>